<protein>
    <recommendedName>
        <fullName evidence="3">DUF4377 domain-containing protein</fullName>
    </recommendedName>
</protein>
<evidence type="ECO:0000256" key="1">
    <source>
        <dbReference type="SAM" id="SignalP"/>
    </source>
</evidence>
<evidence type="ECO:0000313" key="2">
    <source>
        <dbReference type="EMBL" id="XDU95204.1"/>
    </source>
</evidence>
<proteinExistence type="predicted"/>
<evidence type="ECO:0008006" key="3">
    <source>
        <dbReference type="Google" id="ProtNLM"/>
    </source>
</evidence>
<dbReference type="AlphaFoldDB" id="A0AB39W3G8"/>
<feature type="chain" id="PRO_5044262183" description="DUF4377 domain-containing protein" evidence="1">
    <location>
        <begin position="19"/>
        <end position="135"/>
    </location>
</feature>
<name>A0AB39W3G8_9FLAO</name>
<gene>
    <name evidence="2" type="ORF">AB3G34_15095</name>
</gene>
<accession>A0AB39W3G8</accession>
<feature type="signal peptide" evidence="1">
    <location>
        <begin position="1"/>
        <end position="18"/>
    </location>
</feature>
<dbReference type="RefSeq" id="WP_367772952.1">
    <property type="nucleotide sequence ID" value="NZ_CP165625.1"/>
</dbReference>
<keyword evidence="1" id="KW-0732">Signal</keyword>
<dbReference type="EMBL" id="CP165625">
    <property type="protein sequence ID" value="XDU95204.1"/>
    <property type="molecule type" value="Genomic_DNA"/>
</dbReference>
<sequence>MKKCILLLLLTFNLTAFAQNKNLSYFKITQKECLPKKGYQFVLKQIVSDSRCPKGVNCIWAGEIKLLVSVYQDKHFITDEAVTISGNNFQENKDWLVRYLPINKQNLQTITVFPYPEEGIKINPKDYYLKIGYLK</sequence>
<reference evidence="2" key="1">
    <citation type="submission" date="2024-07" db="EMBL/GenBank/DDBJ databases">
        <authorList>
            <person name="Biller S.J."/>
        </authorList>
    </citation>
    <scope>NUCLEOTIDE SEQUENCE</scope>
    <source>
        <strain evidence="2">WC2409</strain>
    </source>
</reference>
<organism evidence="2">
    <name type="scientific">Flavobacterium sp. WC2409</name>
    <dbReference type="NCBI Taxonomy" id="3234139"/>
    <lineage>
        <taxon>Bacteria</taxon>
        <taxon>Pseudomonadati</taxon>
        <taxon>Bacteroidota</taxon>
        <taxon>Flavobacteriia</taxon>
        <taxon>Flavobacteriales</taxon>
        <taxon>Flavobacteriaceae</taxon>
        <taxon>Flavobacterium</taxon>
    </lineage>
</organism>